<dbReference type="Pfam" id="PF03334">
    <property type="entry name" value="PhaG_MnhG_YufB"/>
    <property type="match status" value="1"/>
</dbReference>
<name>A0ABY2XAP1_9RHOB</name>
<organism evidence="2 3">
    <name type="scientific">Arenibacterium halophilum</name>
    <dbReference type="NCBI Taxonomy" id="2583821"/>
    <lineage>
        <taxon>Bacteria</taxon>
        <taxon>Pseudomonadati</taxon>
        <taxon>Pseudomonadota</taxon>
        <taxon>Alphaproteobacteria</taxon>
        <taxon>Rhodobacterales</taxon>
        <taxon>Paracoccaceae</taxon>
        <taxon>Arenibacterium</taxon>
    </lineage>
</organism>
<dbReference type="NCBIfam" id="TIGR01300">
    <property type="entry name" value="CPA3_mnhG_phaG"/>
    <property type="match status" value="1"/>
</dbReference>
<evidence type="ECO:0000256" key="1">
    <source>
        <dbReference type="SAM" id="Phobius"/>
    </source>
</evidence>
<dbReference type="EMBL" id="VCPC01000002">
    <property type="protein sequence ID" value="TMV12920.1"/>
    <property type="molecule type" value="Genomic_DNA"/>
</dbReference>
<dbReference type="RefSeq" id="WP_138863476.1">
    <property type="nucleotide sequence ID" value="NZ_VCPC01000002.1"/>
</dbReference>
<evidence type="ECO:0000313" key="3">
    <source>
        <dbReference type="Proteomes" id="UP001191082"/>
    </source>
</evidence>
<dbReference type="PANTHER" id="PTHR34703:SF1">
    <property type="entry name" value="ANTIPORTER SUBUNIT MNHG2-RELATED"/>
    <property type="match status" value="1"/>
</dbReference>
<dbReference type="PANTHER" id="PTHR34703">
    <property type="entry name" value="ANTIPORTER SUBUNIT MNHG2-RELATED"/>
    <property type="match status" value="1"/>
</dbReference>
<keyword evidence="1" id="KW-0812">Transmembrane</keyword>
<sequence length="125" mass="13338">MEQIFDILAAIFLVIGGFFGFVGSFGLLKLGDPMSRLHAPTKATTLGVGGVLIASLLHSFGAEGYVSVHELLITLFLFLTAPITALFIAKAHIHRHGDDYELPPTGGDASWAVLSDSEEEPVKTD</sequence>
<feature type="transmembrane region" description="Helical" evidence="1">
    <location>
        <begin position="68"/>
        <end position="89"/>
    </location>
</feature>
<feature type="transmembrane region" description="Helical" evidence="1">
    <location>
        <begin position="43"/>
        <end position="62"/>
    </location>
</feature>
<dbReference type="NCBIfam" id="NF009316">
    <property type="entry name" value="PRK12674.1-5"/>
    <property type="match status" value="1"/>
</dbReference>
<evidence type="ECO:0000313" key="2">
    <source>
        <dbReference type="EMBL" id="TMV12920.1"/>
    </source>
</evidence>
<keyword evidence="3" id="KW-1185">Reference proteome</keyword>
<protein>
    <submittedName>
        <fullName evidence="2">Na+/H+ antiporter subunit G</fullName>
    </submittedName>
</protein>
<reference evidence="2 3" key="1">
    <citation type="submission" date="2019-05" db="EMBL/GenBank/DDBJ databases">
        <title>Marivita sp. nov. isolated from sea sediment.</title>
        <authorList>
            <person name="Kim W."/>
        </authorList>
    </citation>
    <scope>NUCLEOTIDE SEQUENCE [LARGE SCALE GENOMIC DNA]</scope>
    <source>
        <strain evidence="2 3">CAU 1492</strain>
    </source>
</reference>
<dbReference type="Proteomes" id="UP001191082">
    <property type="component" value="Unassembled WGS sequence"/>
</dbReference>
<keyword evidence="1" id="KW-0472">Membrane</keyword>
<dbReference type="InterPro" id="IPR005133">
    <property type="entry name" value="PhaG_MnhG_YufB"/>
</dbReference>
<comment type="caution">
    <text evidence="2">The sequence shown here is derived from an EMBL/GenBank/DDBJ whole genome shotgun (WGS) entry which is preliminary data.</text>
</comment>
<accession>A0ABY2XAP1</accession>
<proteinExistence type="predicted"/>
<feature type="transmembrane region" description="Helical" evidence="1">
    <location>
        <begin position="6"/>
        <end position="31"/>
    </location>
</feature>
<gene>
    <name evidence="2" type="ORF">FGK64_08970</name>
</gene>
<keyword evidence="1" id="KW-1133">Transmembrane helix</keyword>